<reference evidence="4 5" key="1">
    <citation type="journal article" date="2011" name="Stand. Genomic Sci.">
        <title>Complete genome sequence of Parvibaculum lavamentivorans type strain (DS-1(T)).</title>
        <authorList>
            <person name="Schleheck D."/>
            <person name="Weiss M."/>
            <person name="Pitluck S."/>
            <person name="Bruce D."/>
            <person name="Land M.L."/>
            <person name="Han S."/>
            <person name="Saunders E."/>
            <person name="Tapia R."/>
            <person name="Detter C."/>
            <person name="Brettin T."/>
            <person name="Han J."/>
            <person name="Woyke T."/>
            <person name="Goodwin L."/>
            <person name="Pennacchio L."/>
            <person name="Nolan M."/>
            <person name="Cook A.M."/>
            <person name="Kjelleberg S."/>
            <person name="Thomas T."/>
        </authorList>
    </citation>
    <scope>NUCLEOTIDE SEQUENCE [LARGE SCALE GENOMIC DNA]</scope>
    <source>
        <strain evidence="5">DS-1 / DSM 13023 / NCIMB 13966</strain>
    </source>
</reference>
<feature type="domain" description="ParB-like N-terminal" evidence="3">
    <location>
        <begin position="6"/>
        <end position="110"/>
    </location>
</feature>
<dbReference type="HOGENOM" id="CLU_019174_1_1_5"/>
<evidence type="ECO:0000313" key="5">
    <source>
        <dbReference type="Proteomes" id="UP000006377"/>
    </source>
</evidence>
<dbReference type="eggNOG" id="COG1475">
    <property type="taxonomic scope" value="Bacteria"/>
</dbReference>
<dbReference type="STRING" id="402881.Plav_0315"/>
<name>A7HPV5_PARL1</name>
<dbReference type="RefSeq" id="WP_011995229.1">
    <property type="nucleotide sequence ID" value="NC_009719.1"/>
</dbReference>
<sequence length="636" mass="71028">MSENLMTIPLCQLKRATLNVRKTGRKADIAQLAASIEAHGLLENLVVRLVRVGSEEAEPLYEVVAGGRRYDALKLLAKQHKIAMDYPVPCRVLGETEIATYVEVSLAENIVRSPLHPADQFDAFAKLQKEGLTAEEIAARFGLPAKVVIQRLKLGAVSPRLMAAYRAEELTLDQLMAFAITDDHAAQEAFWFDTPHGHRSPQAIRRHLTSALVEGGDRRALFIGIDAYEAAGGTVIRDLFQPESEGYFADSKLLDRLVAEKLDTEAAKVRAEGWSWVEVMSETDYGALAKFGRVKAGEIALSEEDEARLVALSERYDELVAALEDQEDEAKSAELDKIVEEMEALEEQHLQWSDEDRKAVGVILSLTPDGELEVNAGLVRPEDRKREETDDEDGEPSRPAERREKGNGRPEGYSDTLLTDLSAHRTAALREMLAGNPKVALAALVYRLAKHLFFERYASPCLHLQPSFIDLGSFSKTVGESRAAATLLARHTQWCERLPEAEHLWSWLLETEQEVLLDLLAYCVALTLDAVHRKNESPGRRMIEARDLATALALDMTDWWQPTRAQFFDHLTKGQIIEVVGEATSASTAKYLTELKKPDMAQRAEELLRDKRWLPVPLRREAEEVKTEPVADVAAE</sequence>
<protein>
    <submittedName>
        <fullName evidence="4">ParB domain protein nuclease</fullName>
    </submittedName>
</protein>
<keyword evidence="5" id="KW-1185">Reference proteome</keyword>
<organism evidence="4 5">
    <name type="scientific">Parvibaculum lavamentivorans (strain DS-1 / DSM 13023 / NCIMB 13966)</name>
    <dbReference type="NCBI Taxonomy" id="402881"/>
    <lineage>
        <taxon>Bacteria</taxon>
        <taxon>Pseudomonadati</taxon>
        <taxon>Pseudomonadota</taxon>
        <taxon>Alphaproteobacteria</taxon>
        <taxon>Hyphomicrobiales</taxon>
        <taxon>Parvibaculaceae</taxon>
        <taxon>Parvibaculum</taxon>
    </lineage>
</organism>
<gene>
    <name evidence="4" type="ordered locus">Plav_0315</name>
</gene>
<dbReference type="SUPFAM" id="SSF109709">
    <property type="entry name" value="KorB DNA-binding domain-like"/>
    <property type="match status" value="1"/>
</dbReference>
<dbReference type="SUPFAM" id="SSF110849">
    <property type="entry name" value="ParB/Sulfiredoxin"/>
    <property type="match status" value="1"/>
</dbReference>
<feature type="coiled-coil region" evidence="1">
    <location>
        <begin position="309"/>
        <end position="355"/>
    </location>
</feature>
<accession>A7HPV5</accession>
<dbReference type="InterPro" id="IPR036086">
    <property type="entry name" value="ParB/Sulfiredoxin_sf"/>
</dbReference>
<dbReference type="Proteomes" id="UP000006377">
    <property type="component" value="Chromosome"/>
</dbReference>
<feature type="compositionally biased region" description="Basic and acidic residues" evidence="2">
    <location>
        <begin position="395"/>
        <end position="408"/>
    </location>
</feature>
<dbReference type="GO" id="GO:0005694">
    <property type="term" value="C:chromosome"/>
    <property type="evidence" value="ECO:0007669"/>
    <property type="project" value="TreeGrafter"/>
</dbReference>
<dbReference type="Gene3D" id="1.10.10.2830">
    <property type="match status" value="1"/>
</dbReference>
<keyword evidence="1" id="KW-0175">Coiled coil</keyword>
<dbReference type="KEGG" id="pla:Plav_0315"/>
<proteinExistence type="predicted"/>
<dbReference type="InterPro" id="IPR003115">
    <property type="entry name" value="ParB_N"/>
</dbReference>
<dbReference type="EMBL" id="CP000774">
    <property type="protein sequence ID" value="ABS61938.1"/>
    <property type="molecule type" value="Genomic_DNA"/>
</dbReference>
<dbReference type="PANTHER" id="PTHR33375">
    <property type="entry name" value="CHROMOSOME-PARTITIONING PROTEIN PARB-RELATED"/>
    <property type="match status" value="1"/>
</dbReference>
<dbReference type="InterPro" id="IPR050336">
    <property type="entry name" value="Chromosome_partition/occlusion"/>
</dbReference>
<dbReference type="SMART" id="SM00470">
    <property type="entry name" value="ParB"/>
    <property type="match status" value="1"/>
</dbReference>
<feature type="region of interest" description="Disordered" evidence="2">
    <location>
        <begin position="374"/>
        <end position="417"/>
    </location>
</feature>
<dbReference type="AlphaFoldDB" id="A7HPV5"/>
<dbReference type="OrthoDB" id="9813122at2"/>
<dbReference type="CDD" id="cd16406">
    <property type="entry name" value="ParB_N_like"/>
    <property type="match status" value="1"/>
</dbReference>
<evidence type="ECO:0000313" key="4">
    <source>
        <dbReference type="EMBL" id="ABS61938.1"/>
    </source>
</evidence>
<dbReference type="Pfam" id="PF02195">
    <property type="entry name" value="ParB_N"/>
    <property type="match status" value="1"/>
</dbReference>
<evidence type="ECO:0000256" key="1">
    <source>
        <dbReference type="SAM" id="Coils"/>
    </source>
</evidence>
<evidence type="ECO:0000259" key="3">
    <source>
        <dbReference type="SMART" id="SM00470"/>
    </source>
</evidence>
<dbReference type="GO" id="GO:0007059">
    <property type="term" value="P:chromosome segregation"/>
    <property type="evidence" value="ECO:0007669"/>
    <property type="project" value="TreeGrafter"/>
</dbReference>
<dbReference type="PANTHER" id="PTHR33375:SF7">
    <property type="entry name" value="CHROMOSOME 2-PARTITIONING PROTEIN PARB-RELATED"/>
    <property type="match status" value="1"/>
</dbReference>
<evidence type="ECO:0000256" key="2">
    <source>
        <dbReference type="SAM" id="MobiDB-lite"/>
    </source>
</evidence>
<dbReference type="Gene3D" id="3.90.1530.30">
    <property type="match status" value="1"/>
</dbReference>